<evidence type="ECO:0000313" key="2">
    <source>
        <dbReference type="EMBL" id="GAG95647.1"/>
    </source>
</evidence>
<accession>X1CRQ0</accession>
<proteinExistence type="predicted"/>
<dbReference type="EMBL" id="BART01027650">
    <property type="protein sequence ID" value="GAG95647.1"/>
    <property type="molecule type" value="Genomic_DNA"/>
</dbReference>
<gene>
    <name evidence="2" type="ORF">S01H4_48969</name>
</gene>
<keyword evidence="1" id="KW-0175">Coiled coil</keyword>
<dbReference type="AlphaFoldDB" id="X1CRQ0"/>
<reference evidence="2" key="1">
    <citation type="journal article" date="2014" name="Front. Microbiol.">
        <title>High frequency of phylogenetically diverse reductive dehalogenase-homologous genes in deep subseafloor sedimentary metagenomes.</title>
        <authorList>
            <person name="Kawai M."/>
            <person name="Futagami T."/>
            <person name="Toyoda A."/>
            <person name="Takaki Y."/>
            <person name="Nishi S."/>
            <person name="Hori S."/>
            <person name="Arai W."/>
            <person name="Tsubouchi T."/>
            <person name="Morono Y."/>
            <person name="Uchiyama I."/>
            <person name="Ito T."/>
            <person name="Fujiyama A."/>
            <person name="Inagaki F."/>
            <person name="Takami H."/>
        </authorList>
    </citation>
    <scope>NUCLEOTIDE SEQUENCE</scope>
    <source>
        <strain evidence="2">Expedition CK06-06</strain>
    </source>
</reference>
<evidence type="ECO:0000256" key="1">
    <source>
        <dbReference type="SAM" id="Coils"/>
    </source>
</evidence>
<feature type="non-terminal residue" evidence="2">
    <location>
        <position position="243"/>
    </location>
</feature>
<protein>
    <submittedName>
        <fullName evidence="2">Uncharacterized protein</fullName>
    </submittedName>
</protein>
<feature type="coiled-coil region" evidence="1">
    <location>
        <begin position="184"/>
        <end position="218"/>
    </location>
</feature>
<organism evidence="2">
    <name type="scientific">marine sediment metagenome</name>
    <dbReference type="NCBI Taxonomy" id="412755"/>
    <lineage>
        <taxon>unclassified sequences</taxon>
        <taxon>metagenomes</taxon>
        <taxon>ecological metagenomes</taxon>
    </lineage>
</organism>
<comment type="caution">
    <text evidence="2">The sequence shown here is derived from an EMBL/GenBank/DDBJ whole genome shotgun (WGS) entry which is preliminary data.</text>
</comment>
<sequence>MEATRRQFELEEQRYGYKAEEAETEFGYRGELETQRIRGREALRRLEQEGRLDIRNIIEEGLDARAAGREKFERAKAEYERIGDFEKATIADNFIRQLDGYTRDPKAQQRWQDIQTRMDTLGEHFDVGSPEYLNARSQLEYQQMLIPLTVPRQYEEGREPGKIWVDPITGALMTVGKDNVPKRVSGYKDTKEYLEREREEKQREVEEKELDKDYAEAIKRVEADVGTAMGTWSSKDWQDNYPK</sequence>
<name>X1CRQ0_9ZZZZ</name>